<feature type="transmembrane region" description="Helical" evidence="2">
    <location>
        <begin position="224"/>
        <end position="240"/>
    </location>
</feature>
<organism evidence="3 4">
    <name type="scientific">Alligator sinensis</name>
    <name type="common">Chinese alligator</name>
    <dbReference type="NCBI Taxonomy" id="38654"/>
    <lineage>
        <taxon>Eukaryota</taxon>
        <taxon>Metazoa</taxon>
        <taxon>Chordata</taxon>
        <taxon>Craniata</taxon>
        <taxon>Vertebrata</taxon>
        <taxon>Euteleostomi</taxon>
        <taxon>Archelosauria</taxon>
        <taxon>Archosauria</taxon>
        <taxon>Crocodylia</taxon>
        <taxon>Alligatoridae</taxon>
        <taxon>Alligatorinae</taxon>
        <taxon>Alligator</taxon>
    </lineage>
</organism>
<dbReference type="eggNOG" id="ENOG502SRZ8">
    <property type="taxonomic scope" value="Eukaryota"/>
</dbReference>
<dbReference type="Pfam" id="PF15444">
    <property type="entry name" value="TMEM247"/>
    <property type="match status" value="1"/>
</dbReference>
<feature type="compositionally biased region" description="Polar residues" evidence="1">
    <location>
        <begin position="1"/>
        <end position="10"/>
    </location>
</feature>
<keyword evidence="2" id="KW-0472">Membrane</keyword>
<sequence>MSTLLSSSTVVPEPAMSLQDSDGDTLTSSDVSHFETESLQIKDEETQADVELSNLESSEYSSQVAGAELREMQAGFELTVQISPLKDNKKQQEHVLMDVPRYTPALSHILDDVTESLDGKSHAVHLEPRAKREGNTLQPEAFSSEDEMNNLEELEQPCTGQVTAVDLDLEKIRWNSAMTRLKYEYEDNEKQRQHEEKMEQIQQQTAQRSFSQGLHGLPRPQNQYALFLYCFIFIHVIYTARELAFYFVMRHYIFCFSIVLYFFFKKIFLDYVNKKKCS</sequence>
<feature type="region of interest" description="Disordered" evidence="1">
    <location>
        <begin position="1"/>
        <end position="30"/>
    </location>
</feature>
<dbReference type="InterPro" id="IPR029200">
    <property type="entry name" value="TMEM247"/>
</dbReference>
<feature type="region of interest" description="Disordered" evidence="1">
    <location>
        <begin position="127"/>
        <end position="147"/>
    </location>
</feature>
<dbReference type="RefSeq" id="XP_006014818.1">
    <property type="nucleotide sequence ID" value="XM_006014756.3"/>
</dbReference>
<keyword evidence="3" id="KW-1185">Reference proteome</keyword>
<accession>A0A1U7RB46</accession>
<evidence type="ECO:0000313" key="4">
    <source>
        <dbReference type="RefSeq" id="XP_006014818.1"/>
    </source>
</evidence>
<dbReference type="PANTHER" id="PTHR36691">
    <property type="entry name" value="TRANSMEMBRANE PROTEIN 247"/>
    <property type="match status" value="1"/>
</dbReference>
<feature type="compositionally biased region" description="Polar residues" evidence="1">
    <location>
        <begin position="18"/>
        <end position="30"/>
    </location>
</feature>
<dbReference type="PANTHER" id="PTHR36691:SF1">
    <property type="entry name" value="TRANSMEMBRANE PROTEIN 247"/>
    <property type="match status" value="1"/>
</dbReference>
<dbReference type="OrthoDB" id="9427125at2759"/>
<dbReference type="InParanoid" id="A0A1U7RB46"/>
<protein>
    <submittedName>
        <fullName evidence="4">Uncharacterized protein LOC102374773</fullName>
    </submittedName>
</protein>
<gene>
    <name evidence="4" type="primary">LOC102374773</name>
</gene>
<keyword evidence="2" id="KW-1133">Transmembrane helix</keyword>
<evidence type="ECO:0000256" key="1">
    <source>
        <dbReference type="SAM" id="MobiDB-lite"/>
    </source>
</evidence>
<evidence type="ECO:0000313" key="3">
    <source>
        <dbReference type="Proteomes" id="UP000189705"/>
    </source>
</evidence>
<keyword evidence="2" id="KW-0812">Transmembrane</keyword>
<dbReference type="AlphaFoldDB" id="A0A1U7RB46"/>
<dbReference type="GeneID" id="102374773"/>
<evidence type="ECO:0000256" key="2">
    <source>
        <dbReference type="SAM" id="Phobius"/>
    </source>
</evidence>
<dbReference type="KEGG" id="asn:102374773"/>
<proteinExistence type="predicted"/>
<name>A0A1U7RB46_ALLSI</name>
<reference evidence="4" key="1">
    <citation type="submission" date="2025-08" db="UniProtKB">
        <authorList>
            <consortium name="RefSeq"/>
        </authorList>
    </citation>
    <scope>IDENTIFICATION</scope>
</reference>
<dbReference type="GO" id="GO:0005783">
    <property type="term" value="C:endoplasmic reticulum"/>
    <property type="evidence" value="ECO:0007669"/>
    <property type="project" value="TreeGrafter"/>
</dbReference>
<feature type="transmembrane region" description="Helical" evidence="2">
    <location>
        <begin position="246"/>
        <end position="264"/>
    </location>
</feature>
<dbReference type="Proteomes" id="UP000189705">
    <property type="component" value="Unplaced"/>
</dbReference>